<dbReference type="PANTHER" id="PTHR10978">
    <property type="entry name" value="SUCCINATE DEHYDROGENASE CYTOCHROME B560 SUBUNIT"/>
    <property type="match status" value="1"/>
</dbReference>
<name>A0AAD3CIA2_9STRA</name>
<evidence type="ECO:0000256" key="3">
    <source>
        <dbReference type="ARBA" id="ARBA00022692"/>
    </source>
</evidence>
<accession>A0AAD3CIA2</accession>
<dbReference type="SUPFAM" id="SSF81343">
    <property type="entry name" value="Fumarate reductase respiratory complex transmembrane subunits"/>
    <property type="match status" value="1"/>
</dbReference>
<dbReference type="PANTHER" id="PTHR10978:SF5">
    <property type="entry name" value="SUCCINATE DEHYDROGENASE CYTOCHROME B560 SUBUNIT, MITOCHONDRIAL"/>
    <property type="match status" value="1"/>
</dbReference>
<evidence type="ECO:0000256" key="5">
    <source>
        <dbReference type="ARBA" id="ARBA00022989"/>
    </source>
</evidence>
<sequence>MSLRTAVSISRKRIPVSLATRDMTVLSKKSGEEYQKQNYNERMARTGRPVSPHVTIYQFPITALTSIANRVTGVALSIGSLGIASIELVSPGGAAMLMNDIGTSGPIVSTLAKGLVGFPLVYHYLGGVRHLIWDQFPTEYLNNVGVEKASYALAGSSALLTVGLMLA</sequence>
<evidence type="ECO:0000256" key="7">
    <source>
        <dbReference type="ARBA" id="ARBA00023136"/>
    </source>
</evidence>
<dbReference type="InterPro" id="IPR000701">
    <property type="entry name" value="SuccDH_FuR_B_TM-su"/>
</dbReference>
<evidence type="ECO:0000256" key="2">
    <source>
        <dbReference type="ARBA" id="ARBA00022617"/>
    </source>
</evidence>
<dbReference type="InterPro" id="IPR014314">
    <property type="entry name" value="Succ_DH_cytb556"/>
</dbReference>
<dbReference type="GO" id="GO:0016020">
    <property type="term" value="C:membrane"/>
    <property type="evidence" value="ECO:0007669"/>
    <property type="project" value="UniProtKB-SubCell"/>
</dbReference>
<dbReference type="GO" id="GO:0006099">
    <property type="term" value="P:tricarboxylic acid cycle"/>
    <property type="evidence" value="ECO:0007669"/>
    <property type="project" value="InterPro"/>
</dbReference>
<keyword evidence="3" id="KW-0812">Transmembrane</keyword>
<dbReference type="GO" id="GO:0006121">
    <property type="term" value="P:mitochondrial electron transport, succinate to ubiquinone"/>
    <property type="evidence" value="ECO:0007669"/>
    <property type="project" value="TreeGrafter"/>
</dbReference>
<evidence type="ECO:0000256" key="4">
    <source>
        <dbReference type="ARBA" id="ARBA00022723"/>
    </source>
</evidence>
<keyword evidence="2" id="KW-0349">Heme</keyword>
<dbReference type="NCBIfam" id="TIGR02970">
    <property type="entry name" value="succ_dehyd_cytB"/>
    <property type="match status" value="1"/>
</dbReference>
<dbReference type="CDD" id="cd03499">
    <property type="entry name" value="SQR_TypeC_SdhC"/>
    <property type="match status" value="1"/>
</dbReference>
<dbReference type="GO" id="GO:0046872">
    <property type="term" value="F:metal ion binding"/>
    <property type="evidence" value="ECO:0007669"/>
    <property type="project" value="UniProtKB-KW"/>
</dbReference>
<evidence type="ECO:0000313" key="8">
    <source>
        <dbReference type="EMBL" id="GFH45135.1"/>
    </source>
</evidence>
<dbReference type="GO" id="GO:0005739">
    <property type="term" value="C:mitochondrion"/>
    <property type="evidence" value="ECO:0007669"/>
    <property type="project" value="GOC"/>
</dbReference>
<keyword evidence="6" id="KW-0408">Iron</keyword>
<gene>
    <name evidence="8" type="ORF">CTEN210_01609</name>
</gene>
<organism evidence="8 9">
    <name type="scientific">Chaetoceros tenuissimus</name>
    <dbReference type="NCBI Taxonomy" id="426638"/>
    <lineage>
        <taxon>Eukaryota</taxon>
        <taxon>Sar</taxon>
        <taxon>Stramenopiles</taxon>
        <taxon>Ochrophyta</taxon>
        <taxon>Bacillariophyta</taxon>
        <taxon>Coscinodiscophyceae</taxon>
        <taxon>Chaetocerotophycidae</taxon>
        <taxon>Chaetocerotales</taxon>
        <taxon>Chaetocerotaceae</taxon>
        <taxon>Chaetoceros</taxon>
    </lineage>
</organism>
<evidence type="ECO:0000256" key="6">
    <source>
        <dbReference type="ARBA" id="ARBA00023004"/>
    </source>
</evidence>
<comment type="subcellular location">
    <subcellularLocation>
        <location evidence="1">Membrane</location>
    </subcellularLocation>
</comment>
<dbReference type="Proteomes" id="UP001054902">
    <property type="component" value="Unassembled WGS sequence"/>
</dbReference>
<dbReference type="AlphaFoldDB" id="A0AAD3CIA2"/>
<evidence type="ECO:0000313" key="9">
    <source>
        <dbReference type="Proteomes" id="UP001054902"/>
    </source>
</evidence>
<reference evidence="8 9" key="1">
    <citation type="journal article" date="2021" name="Sci. Rep.">
        <title>The genome of the diatom Chaetoceros tenuissimus carries an ancient integrated fragment of an extant virus.</title>
        <authorList>
            <person name="Hongo Y."/>
            <person name="Kimura K."/>
            <person name="Takaki Y."/>
            <person name="Yoshida Y."/>
            <person name="Baba S."/>
            <person name="Kobayashi G."/>
            <person name="Nagasaki K."/>
            <person name="Hano T."/>
            <person name="Tomaru Y."/>
        </authorList>
    </citation>
    <scope>NUCLEOTIDE SEQUENCE [LARGE SCALE GENOMIC DNA]</scope>
    <source>
        <strain evidence="8 9">NIES-3715</strain>
    </source>
</reference>
<keyword evidence="4" id="KW-0479">Metal-binding</keyword>
<proteinExistence type="predicted"/>
<keyword evidence="5" id="KW-1133">Transmembrane helix</keyword>
<protein>
    <submittedName>
        <fullName evidence="8">Succinate dehydrogenase cytochrome b subunit</fullName>
    </submittedName>
</protein>
<dbReference type="Pfam" id="PF01127">
    <property type="entry name" value="Sdh_cyt"/>
    <property type="match status" value="1"/>
</dbReference>
<evidence type="ECO:0000256" key="1">
    <source>
        <dbReference type="ARBA" id="ARBA00004370"/>
    </source>
</evidence>
<dbReference type="GO" id="GO:0009055">
    <property type="term" value="F:electron transfer activity"/>
    <property type="evidence" value="ECO:0007669"/>
    <property type="project" value="InterPro"/>
</dbReference>
<dbReference type="Gene3D" id="1.20.1300.10">
    <property type="entry name" value="Fumarate reductase/succinate dehydrogenase, transmembrane subunit"/>
    <property type="match status" value="1"/>
</dbReference>
<comment type="caution">
    <text evidence="8">The sequence shown here is derived from an EMBL/GenBank/DDBJ whole genome shotgun (WGS) entry which is preliminary data.</text>
</comment>
<keyword evidence="7" id="KW-0472">Membrane</keyword>
<dbReference type="InterPro" id="IPR034804">
    <property type="entry name" value="SQR/QFR_C/D"/>
</dbReference>
<dbReference type="EMBL" id="BLLK01000020">
    <property type="protein sequence ID" value="GFH45135.1"/>
    <property type="molecule type" value="Genomic_DNA"/>
</dbReference>
<keyword evidence="9" id="KW-1185">Reference proteome</keyword>